<evidence type="ECO:0000256" key="1">
    <source>
        <dbReference type="ARBA" id="ARBA00004651"/>
    </source>
</evidence>
<comment type="subcellular location">
    <subcellularLocation>
        <location evidence="1">Cell membrane</location>
        <topology evidence="1">Multi-pass membrane protein</topology>
    </subcellularLocation>
</comment>
<keyword evidence="8" id="KW-0132">Cell division</keyword>
<dbReference type="EMBL" id="CP064942">
    <property type="protein sequence ID" value="QPH55040.1"/>
    <property type="molecule type" value="Genomic_DNA"/>
</dbReference>
<evidence type="ECO:0000256" key="5">
    <source>
        <dbReference type="ARBA" id="ARBA00023136"/>
    </source>
</evidence>
<protein>
    <submittedName>
        <fullName evidence="8">Cell division protein FtsX</fullName>
    </submittedName>
</protein>
<keyword evidence="3 6" id="KW-0812">Transmembrane</keyword>
<feature type="transmembrane region" description="Helical" evidence="6">
    <location>
        <begin position="166"/>
        <end position="185"/>
    </location>
</feature>
<keyword evidence="4 6" id="KW-1133">Transmembrane helix</keyword>
<evidence type="ECO:0000256" key="4">
    <source>
        <dbReference type="ARBA" id="ARBA00022989"/>
    </source>
</evidence>
<keyword evidence="8" id="KW-0131">Cell cycle</keyword>
<dbReference type="Pfam" id="PF02687">
    <property type="entry name" value="FtsX"/>
    <property type="match status" value="1"/>
</dbReference>
<sequence>MSALRPAAKAENIVPPSGFTAWLVSATAIAMAALAVAALAASLAAGRLAERWSAELARSSTITVLASAPDMDAQAEAALAAAETTPGIIAARLLTREEQADLLTPWLGTSLTLDVLPLPRIIVMEESEAGPDMESLRLRLAGEAPDAVLDDHTRWRRPMVSAARRLGVFALGALVLILAATATMITLAAQAALAANAQLIRTLRLIGAQDRYIARAFVRRFTLRAGAGAVIGTGLAALGLALMPDVAREAAFVTRLGPEGAEWALFLTIPLIAALTAFIATRMAAFAMLRRLEDG</sequence>
<dbReference type="RefSeq" id="WP_196104239.1">
    <property type="nucleotide sequence ID" value="NZ_CP064942.1"/>
</dbReference>
<evidence type="ECO:0000259" key="7">
    <source>
        <dbReference type="Pfam" id="PF02687"/>
    </source>
</evidence>
<feature type="transmembrane region" description="Helical" evidence="6">
    <location>
        <begin position="263"/>
        <end position="289"/>
    </location>
</feature>
<reference evidence="8 9" key="1">
    <citation type="submission" date="2020-11" db="EMBL/GenBank/DDBJ databases">
        <title>Description of Pontivivens ytuae sp. nov. isolated from deep sea sediment of Mariana Trench.</title>
        <authorList>
            <person name="Wang Z."/>
            <person name="Sun Q.-L."/>
            <person name="Xu X.-D."/>
            <person name="Tang Y.-Z."/>
            <person name="Zhang J."/>
        </authorList>
    </citation>
    <scope>NUCLEOTIDE SEQUENCE [LARGE SCALE GENOMIC DNA]</scope>
    <source>
        <strain evidence="8 9">MT2928</strain>
    </source>
</reference>
<evidence type="ECO:0000313" key="8">
    <source>
        <dbReference type="EMBL" id="QPH55040.1"/>
    </source>
</evidence>
<dbReference type="Proteomes" id="UP000594800">
    <property type="component" value="Chromosome"/>
</dbReference>
<keyword evidence="5 6" id="KW-0472">Membrane</keyword>
<evidence type="ECO:0000256" key="6">
    <source>
        <dbReference type="SAM" id="Phobius"/>
    </source>
</evidence>
<evidence type="ECO:0000256" key="3">
    <source>
        <dbReference type="ARBA" id="ARBA00022692"/>
    </source>
</evidence>
<keyword evidence="2" id="KW-1003">Cell membrane</keyword>
<dbReference type="InterPro" id="IPR004513">
    <property type="entry name" value="FtsX"/>
</dbReference>
<dbReference type="InterPro" id="IPR003838">
    <property type="entry name" value="ABC3_permease_C"/>
</dbReference>
<feature type="transmembrane region" description="Helical" evidence="6">
    <location>
        <begin position="221"/>
        <end position="243"/>
    </location>
</feature>
<proteinExistence type="predicted"/>
<organism evidence="8 9">
    <name type="scientific">Pontivivens ytuae</name>
    <dbReference type="NCBI Taxonomy" id="2789856"/>
    <lineage>
        <taxon>Bacteria</taxon>
        <taxon>Pseudomonadati</taxon>
        <taxon>Pseudomonadota</taxon>
        <taxon>Alphaproteobacteria</taxon>
        <taxon>Rhodobacterales</taxon>
        <taxon>Paracoccaceae</taxon>
        <taxon>Pontivivens</taxon>
    </lineage>
</organism>
<dbReference type="PANTHER" id="PTHR47755">
    <property type="entry name" value="CELL DIVISION PROTEIN FTSX"/>
    <property type="match status" value="1"/>
</dbReference>
<accession>A0A7S9QDM0</accession>
<dbReference type="GO" id="GO:0005886">
    <property type="term" value="C:plasma membrane"/>
    <property type="evidence" value="ECO:0007669"/>
    <property type="project" value="UniProtKB-SubCell"/>
</dbReference>
<feature type="transmembrane region" description="Helical" evidence="6">
    <location>
        <begin position="20"/>
        <end position="45"/>
    </location>
</feature>
<dbReference type="AlphaFoldDB" id="A0A7S9QDM0"/>
<name>A0A7S9QDM0_9RHOB</name>
<dbReference type="GO" id="GO:0051301">
    <property type="term" value="P:cell division"/>
    <property type="evidence" value="ECO:0007669"/>
    <property type="project" value="UniProtKB-KW"/>
</dbReference>
<dbReference type="GO" id="GO:0032153">
    <property type="term" value="C:cell division site"/>
    <property type="evidence" value="ECO:0007669"/>
    <property type="project" value="TreeGrafter"/>
</dbReference>
<gene>
    <name evidence="8" type="ORF">I0K15_04640</name>
</gene>
<dbReference type="KEGG" id="poz:I0K15_04640"/>
<dbReference type="PANTHER" id="PTHR47755:SF1">
    <property type="entry name" value="CELL DIVISION PROTEIN FTSX"/>
    <property type="match status" value="1"/>
</dbReference>
<feature type="domain" description="ABC3 transporter permease C-terminal" evidence="7">
    <location>
        <begin position="173"/>
        <end position="284"/>
    </location>
</feature>
<evidence type="ECO:0000313" key="9">
    <source>
        <dbReference type="Proteomes" id="UP000594800"/>
    </source>
</evidence>
<evidence type="ECO:0000256" key="2">
    <source>
        <dbReference type="ARBA" id="ARBA00022475"/>
    </source>
</evidence>
<keyword evidence="9" id="KW-1185">Reference proteome</keyword>